<dbReference type="PROSITE" id="PS51352">
    <property type="entry name" value="THIOREDOXIN_2"/>
    <property type="match status" value="1"/>
</dbReference>
<dbReference type="InterPro" id="IPR036249">
    <property type="entry name" value="Thioredoxin-like_sf"/>
</dbReference>
<feature type="chain" id="PRO_5012962945" description="Thioredoxin domain-containing protein" evidence="1">
    <location>
        <begin position="21"/>
        <end position="180"/>
    </location>
</feature>
<sequence>MNKLSGVLFCILLLGNGASAVEEPGDLSKPQPAPELVKVSDWINTKPVRLADLKGRVVVVHFWTRGCINCAHNYPHYRKWTTAYKDKNVTILGIHTPEFEGEKSADAIRKAMKEHHLTFPVAVDNEGANWSAWRNRYWPCVYVVDKKGIVKYRWEGELGEKGEAWVRERIDTLLADEKKD</sequence>
<dbReference type="AlphaFoldDB" id="A0A225D0V5"/>
<keyword evidence="1" id="KW-0732">Signal</keyword>
<evidence type="ECO:0000313" key="4">
    <source>
        <dbReference type="Proteomes" id="UP000214646"/>
    </source>
</evidence>
<dbReference type="PANTHER" id="PTHR42852:SF13">
    <property type="entry name" value="PROTEIN DIPZ"/>
    <property type="match status" value="1"/>
</dbReference>
<dbReference type="Gene3D" id="3.40.30.10">
    <property type="entry name" value="Glutaredoxin"/>
    <property type="match status" value="1"/>
</dbReference>
<proteinExistence type="predicted"/>
<dbReference type="OrthoDB" id="9799230at2"/>
<dbReference type="InterPro" id="IPR000866">
    <property type="entry name" value="AhpC/TSA"/>
</dbReference>
<dbReference type="EMBL" id="NIDE01000019">
    <property type="protein sequence ID" value="OWK35132.1"/>
    <property type="molecule type" value="Genomic_DNA"/>
</dbReference>
<keyword evidence="4" id="KW-1185">Reference proteome</keyword>
<dbReference type="Proteomes" id="UP000214646">
    <property type="component" value="Unassembled WGS sequence"/>
</dbReference>
<gene>
    <name evidence="3" type="ORF">FRUB_09974</name>
</gene>
<accession>A0A225D0V5</accession>
<reference evidence="4" key="1">
    <citation type="submission" date="2017-06" db="EMBL/GenBank/DDBJ databases">
        <title>Genome analysis of Fimbriiglobus ruber SP5, the first member of the order Planctomycetales with confirmed chitinolytic capability.</title>
        <authorList>
            <person name="Ravin N.V."/>
            <person name="Rakitin A.L."/>
            <person name="Ivanova A.A."/>
            <person name="Beletsky A.V."/>
            <person name="Kulichevskaya I.S."/>
            <person name="Mardanov A.V."/>
            <person name="Dedysh S.N."/>
        </authorList>
    </citation>
    <scope>NUCLEOTIDE SEQUENCE [LARGE SCALE GENOMIC DNA]</scope>
    <source>
        <strain evidence="4">SP5</strain>
    </source>
</reference>
<dbReference type="SUPFAM" id="SSF52833">
    <property type="entry name" value="Thioredoxin-like"/>
    <property type="match status" value="1"/>
</dbReference>
<dbReference type="InterPro" id="IPR013766">
    <property type="entry name" value="Thioredoxin_domain"/>
</dbReference>
<dbReference type="GO" id="GO:0016209">
    <property type="term" value="F:antioxidant activity"/>
    <property type="evidence" value="ECO:0007669"/>
    <property type="project" value="InterPro"/>
</dbReference>
<dbReference type="InterPro" id="IPR050553">
    <property type="entry name" value="Thioredoxin_ResA/DsbE_sf"/>
</dbReference>
<protein>
    <recommendedName>
        <fullName evidence="2">Thioredoxin domain-containing protein</fullName>
    </recommendedName>
</protein>
<comment type="caution">
    <text evidence="3">The sequence shown here is derived from an EMBL/GenBank/DDBJ whole genome shotgun (WGS) entry which is preliminary data.</text>
</comment>
<evidence type="ECO:0000259" key="2">
    <source>
        <dbReference type="PROSITE" id="PS51352"/>
    </source>
</evidence>
<evidence type="ECO:0000256" key="1">
    <source>
        <dbReference type="SAM" id="SignalP"/>
    </source>
</evidence>
<feature type="domain" description="Thioredoxin" evidence="2">
    <location>
        <begin position="27"/>
        <end position="175"/>
    </location>
</feature>
<organism evidence="3 4">
    <name type="scientific">Fimbriiglobus ruber</name>
    <dbReference type="NCBI Taxonomy" id="1908690"/>
    <lineage>
        <taxon>Bacteria</taxon>
        <taxon>Pseudomonadati</taxon>
        <taxon>Planctomycetota</taxon>
        <taxon>Planctomycetia</taxon>
        <taxon>Gemmatales</taxon>
        <taxon>Gemmataceae</taxon>
        <taxon>Fimbriiglobus</taxon>
    </lineage>
</organism>
<feature type="signal peptide" evidence="1">
    <location>
        <begin position="1"/>
        <end position="20"/>
    </location>
</feature>
<dbReference type="Pfam" id="PF00578">
    <property type="entry name" value="AhpC-TSA"/>
    <property type="match status" value="1"/>
</dbReference>
<dbReference type="PANTHER" id="PTHR42852">
    <property type="entry name" value="THIOL:DISULFIDE INTERCHANGE PROTEIN DSBE"/>
    <property type="match status" value="1"/>
</dbReference>
<evidence type="ECO:0000313" key="3">
    <source>
        <dbReference type="EMBL" id="OWK35132.1"/>
    </source>
</evidence>
<dbReference type="RefSeq" id="WP_088260322.1">
    <property type="nucleotide sequence ID" value="NZ_NIDE01000019.1"/>
</dbReference>
<name>A0A225D0V5_9BACT</name>
<dbReference type="GO" id="GO:0016491">
    <property type="term" value="F:oxidoreductase activity"/>
    <property type="evidence" value="ECO:0007669"/>
    <property type="project" value="InterPro"/>
</dbReference>